<comment type="caution">
    <text evidence="1">The sequence shown here is derived from an EMBL/GenBank/DDBJ whole genome shotgun (WGS) entry which is preliminary data.</text>
</comment>
<dbReference type="AlphaFoldDB" id="A0A8S4RGX9"/>
<organism evidence="1 2">
    <name type="scientific">Pararge aegeria aegeria</name>
    <dbReference type="NCBI Taxonomy" id="348720"/>
    <lineage>
        <taxon>Eukaryota</taxon>
        <taxon>Metazoa</taxon>
        <taxon>Ecdysozoa</taxon>
        <taxon>Arthropoda</taxon>
        <taxon>Hexapoda</taxon>
        <taxon>Insecta</taxon>
        <taxon>Pterygota</taxon>
        <taxon>Neoptera</taxon>
        <taxon>Endopterygota</taxon>
        <taxon>Lepidoptera</taxon>
        <taxon>Glossata</taxon>
        <taxon>Ditrysia</taxon>
        <taxon>Papilionoidea</taxon>
        <taxon>Nymphalidae</taxon>
        <taxon>Satyrinae</taxon>
        <taxon>Satyrini</taxon>
        <taxon>Parargina</taxon>
        <taxon>Pararge</taxon>
    </lineage>
</organism>
<sequence length="137" mass="15508">MVHPIIIIVSTCSGLHITKLDGATKILHRASEVFTKNAYIYNFQKLMFAPRSPSTITRSEEDLPIVTVERITIAPVQTHYRLTTELGSPLTMRRDIEIVFHHAGPVQIGDSTHFENITEYSQAFLTMFPFTVKASDF</sequence>
<evidence type="ECO:0000313" key="2">
    <source>
        <dbReference type="Proteomes" id="UP000838756"/>
    </source>
</evidence>
<accession>A0A8S4RGX9</accession>
<dbReference type="Proteomes" id="UP000838756">
    <property type="component" value="Unassembled WGS sequence"/>
</dbReference>
<dbReference type="EMBL" id="CAKXAJ010025209">
    <property type="protein sequence ID" value="CAH2236565.1"/>
    <property type="molecule type" value="Genomic_DNA"/>
</dbReference>
<reference evidence="1" key="1">
    <citation type="submission" date="2022-03" db="EMBL/GenBank/DDBJ databases">
        <authorList>
            <person name="Lindestad O."/>
        </authorList>
    </citation>
    <scope>NUCLEOTIDE SEQUENCE</scope>
</reference>
<name>A0A8S4RGX9_9NEOP</name>
<keyword evidence="2" id="KW-1185">Reference proteome</keyword>
<proteinExistence type="predicted"/>
<protein>
    <submittedName>
        <fullName evidence="1">Jg8046 protein</fullName>
    </submittedName>
</protein>
<gene>
    <name evidence="1" type="primary">jg8046</name>
    <name evidence="1" type="ORF">PAEG_LOCUS13934</name>
</gene>
<evidence type="ECO:0000313" key="1">
    <source>
        <dbReference type="EMBL" id="CAH2236565.1"/>
    </source>
</evidence>